<keyword evidence="6" id="KW-0333">Golgi apparatus</keyword>
<evidence type="ECO:0000256" key="6">
    <source>
        <dbReference type="ARBA" id="ARBA00023034"/>
    </source>
</evidence>
<evidence type="ECO:0000256" key="2">
    <source>
        <dbReference type="ARBA" id="ARBA00006653"/>
    </source>
</evidence>
<evidence type="ECO:0000256" key="1">
    <source>
        <dbReference type="ARBA" id="ARBA00004395"/>
    </source>
</evidence>
<dbReference type="Pfam" id="PF08700">
    <property type="entry name" value="VPS51_Exo84_N"/>
    <property type="match status" value="1"/>
</dbReference>
<evidence type="ECO:0000313" key="8">
    <source>
        <dbReference type="EMBL" id="GFH06601.1"/>
    </source>
</evidence>
<keyword evidence="7" id="KW-0472">Membrane</keyword>
<sequence>MQIHRPNKGLSEAKRSAEALFEARSVAEIREIEGRTRKDIDLKKHQLRQLVGDSYRDLIGSADRIVSIARDCGATLDNIKAIQA</sequence>
<dbReference type="InterPro" id="IPR033370">
    <property type="entry name" value="COG1"/>
</dbReference>
<evidence type="ECO:0000256" key="7">
    <source>
        <dbReference type="ARBA" id="ARBA00023136"/>
    </source>
</evidence>
<evidence type="ECO:0000256" key="4">
    <source>
        <dbReference type="ARBA" id="ARBA00022448"/>
    </source>
</evidence>
<keyword evidence="9" id="KW-1185">Reference proteome</keyword>
<name>A0A699YB90_HAELA</name>
<comment type="subcellular location">
    <subcellularLocation>
        <location evidence="1">Golgi apparatus membrane</location>
        <topology evidence="1">Peripheral membrane protein</topology>
    </subcellularLocation>
</comment>
<dbReference type="GO" id="GO:0015031">
    <property type="term" value="P:protein transport"/>
    <property type="evidence" value="ECO:0007669"/>
    <property type="project" value="UniProtKB-KW"/>
</dbReference>
<accession>A0A699YB90</accession>
<proteinExistence type="inferred from homology"/>
<evidence type="ECO:0000313" key="9">
    <source>
        <dbReference type="Proteomes" id="UP000485058"/>
    </source>
</evidence>
<dbReference type="GO" id="GO:0006891">
    <property type="term" value="P:intra-Golgi vesicle-mediated transport"/>
    <property type="evidence" value="ECO:0007669"/>
    <property type="project" value="InterPro"/>
</dbReference>
<evidence type="ECO:0000256" key="3">
    <source>
        <dbReference type="ARBA" id="ARBA00020978"/>
    </source>
</evidence>
<feature type="non-terminal residue" evidence="8">
    <location>
        <position position="1"/>
    </location>
</feature>
<dbReference type="AlphaFoldDB" id="A0A699YB90"/>
<organism evidence="8 9">
    <name type="scientific">Haematococcus lacustris</name>
    <name type="common">Green alga</name>
    <name type="synonym">Haematococcus pluvialis</name>
    <dbReference type="NCBI Taxonomy" id="44745"/>
    <lineage>
        <taxon>Eukaryota</taxon>
        <taxon>Viridiplantae</taxon>
        <taxon>Chlorophyta</taxon>
        <taxon>core chlorophytes</taxon>
        <taxon>Chlorophyceae</taxon>
        <taxon>CS clade</taxon>
        <taxon>Chlamydomonadales</taxon>
        <taxon>Haematococcaceae</taxon>
        <taxon>Haematococcus</taxon>
    </lineage>
</organism>
<gene>
    <name evidence="8" type="ORF">HaLaN_01258</name>
</gene>
<comment type="caution">
    <text evidence="8">The sequence shown here is derived from an EMBL/GenBank/DDBJ whole genome shotgun (WGS) entry which is preliminary data.</text>
</comment>
<protein>
    <recommendedName>
        <fullName evidence="3">Conserved oligomeric Golgi complex subunit 1</fullName>
    </recommendedName>
</protein>
<reference evidence="8 9" key="1">
    <citation type="submission" date="2020-02" db="EMBL/GenBank/DDBJ databases">
        <title>Draft genome sequence of Haematococcus lacustris strain NIES-144.</title>
        <authorList>
            <person name="Morimoto D."/>
            <person name="Nakagawa S."/>
            <person name="Yoshida T."/>
            <person name="Sawayama S."/>
        </authorList>
    </citation>
    <scope>NUCLEOTIDE SEQUENCE [LARGE SCALE GENOMIC DNA]</scope>
    <source>
        <strain evidence="8 9">NIES-144</strain>
    </source>
</reference>
<dbReference type="EMBL" id="BLLF01000046">
    <property type="protein sequence ID" value="GFH06601.1"/>
    <property type="molecule type" value="Genomic_DNA"/>
</dbReference>
<keyword evidence="5" id="KW-0653">Protein transport</keyword>
<evidence type="ECO:0000256" key="5">
    <source>
        <dbReference type="ARBA" id="ARBA00022927"/>
    </source>
</evidence>
<dbReference type="PANTHER" id="PTHR31658:SF0">
    <property type="entry name" value="CONSERVED OLIGOMERIC GOLGI COMPLEX SUBUNIT 1"/>
    <property type="match status" value="1"/>
</dbReference>
<dbReference type="GO" id="GO:0017119">
    <property type="term" value="C:Golgi transport complex"/>
    <property type="evidence" value="ECO:0007669"/>
    <property type="project" value="InterPro"/>
</dbReference>
<dbReference type="PANTHER" id="PTHR31658">
    <property type="entry name" value="CONSERVED OLIGOMERIC GOLGI COMPLEX SUBUNIT 1"/>
    <property type="match status" value="1"/>
</dbReference>
<dbReference type="Proteomes" id="UP000485058">
    <property type="component" value="Unassembled WGS sequence"/>
</dbReference>
<comment type="similarity">
    <text evidence="2">Belongs to the COG1 family.</text>
</comment>
<keyword evidence="4" id="KW-0813">Transport</keyword>
<dbReference type="GO" id="GO:0000139">
    <property type="term" value="C:Golgi membrane"/>
    <property type="evidence" value="ECO:0007669"/>
    <property type="project" value="UniProtKB-SubCell"/>
</dbReference>
<feature type="non-terminal residue" evidence="8">
    <location>
        <position position="84"/>
    </location>
</feature>